<dbReference type="GO" id="GO:0003676">
    <property type="term" value="F:nucleic acid binding"/>
    <property type="evidence" value="ECO:0007669"/>
    <property type="project" value="InterPro"/>
</dbReference>
<dbReference type="InterPro" id="IPR036397">
    <property type="entry name" value="RNaseH_sf"/>
</dbReference>
<sequence>MQLPKPATRPNVHLHTDIPAVQFAYNSSIHAVTKFSPHFLTYGQRSRLPIDSEWKLRTENPLSYPEYAATLAQRLQTAWEAVRKLSRRRQKLNKDEHDRRRASEERPIAIGDLVLLEIPVRQNKMGDRWRGPWIVKMVRKPNVDIEDQASGRRTTVHLNRVKRFFLLHRSMPAERPLHASGPNDVPD</sequence>
<proteinExistence type="predicted"/>
<comment type="caution">
    <text evidence="1">The sequence shown here is derived from an EMBL/GenBank/DDBJ whole genome shotgun (WGS) entry which is preliminary data.</text>
</comment>
<keyword evidence="2" id="KW-1185">Reference proteome</keyword>
<dbReference type="AlphaFoldDB" id="A0A4U8V0S5"/>
<name>A0A4U8V0S5_STECR</name>
<reference evidence="1 2" key="1">
    <citation type="journal article" date="2015" name="Genome Biol.">
        <title>Comparative genomics of Steinernema reveals deeply conserved gene regulatory networks.</title>
        <authorList>
            <person name="Dillman A.R."/>
            <person name="Macchietto M."/>
            <person name="Porter C.F."/>
            <person name="Rogers A."/>
            <person name="Williams B."/>
            <person name="Antoshechkin I."/>
            <person name="Lee M.M."/>
            <person name="Goodwin Z."/>
            <person name="Lu X."/>
            <person name="Lewis E.E."/>
            <person name="Goodrich-Blair H."/>
            <person name="Stock S.P."/>
            <person name="Adams B.J."/>
            <person name="Sternberg P.W."/>
            <person name="Mortazavi A."/>
        </authorList>
    </citation>
    <scope>NUCLEOTIDE SEQUENCE [LARGE SCALE GENOMIC DNA]</scope>
    <source>
        <strain evidence="1 2">ALL</strain>
    </source>
</reference>
<dbReference type="EMBL" id="AZBU02000001">
    <property type="protein sequence ID" value="TMS39486.1"/>
    <property type="molecule type" value="Genomic_DNA"/>
</dbReference>
<accession>A0A4U8V0S5</accession>
<organism evidence="1 2">
    <name type="scientific">Steinernema carpocapsae</name>
    <name type="common">Entomopathogenic nematode</name>
    <dbReference type="NCBI Taxonomy" id="34508"/>
    <lineage>
        <taxon>Eukaryota</taxon>
        <taxon>Metazoa</taxon>
        <taxon>Ecdysozoa</taxon>
        <taxon>Nematoda</taxon>
        <taxon>Chromadorea</taxon>
        <taxon>Rhabditida</taxon>
        <taxon>Tylenchina</taxon>
        <taxon>Panagrolaimomorpha</taxon>
        <taxon>Strongyloidoidea</taxon>
        <taxon>Steinernematidae</taxon>
        <taxon>Steinernema</taxon>
    </lineage>
</organism>
<dbReference type="Gene3D" id="3.30.420.10">
    <property type="entry name" value="Ribonuclease H-like superfamily/Ribonuclease H"/>
    <property type="match status" value="1"/>
</dbReference>
<evidence type="ECO:0000313" key="2">
    <source>
        <dbReference type="Proteomes" id="UP000298663"/>
    </source>
</evidence>
<dbReference type="Proteomes" id="UP000298663">
    <property type="component" value="Unassembled WGS sequence"/>
</dbReference>
<evidence type="ECO:0008006" key="3">
    <source>
        <dbReference type="Google" id="ProtNLM"/>
    </source>
</evidence>
<evidence type="ECO:0000313" key="1">
    <source>
        <dbReference type="EMBL" id="TMS39486.1"/>
    </source>
</evidence>
<reference evidence="1 2" key="2">
    <citation type="journal article" date="2019" name="G3 (Bethesda)">
        <title>Hybrid Assembly of the Genome of the Entomopathogenic Nematode Steinernema carpocapsae Identifies the X-Chromosome.</title>
        <authorList>
            <person name="Serra L."/>
            <person name="Macchietto M."/>
            <person name="Macias-Munoz A."/>
            <person name="McGill C.J."/>
            <person name="Rodriguez I.M."/>
            <person name="Rodriguez B."/>
            <person name="Murad R."/>
            <person name="Mortazavi A."/>
        </authorList>
    </citation>
    <scope>NUCLEOTIDE SEQUENCE [LARGE SCALE GENOMIC DNA]</scope>
    <source>
        <strain evidence="1 2">ALL</strain>
    </source>
</reference>
<gene>
    <name evidence="1" type="ORF">L596_005999</name>
</gene>
<protein>
    <recommendedName>
        <fullName evidence="3">Integrase catalytic domain-containing protein</fullName>
    </recommendedName>
</protein>
<dbReference type="OrthoDB" id="5850368at2759"/>